<dbReference type="EMBL" id="PIUM01000034">
    <property type="protein sequence ID" value="PKU22331.1"/>
    <property type="molecule type" value="Genomic_DNA"/>
</dbReference>
<name>A0A2N3PPJ8_9PROT</name>
<comment type="caution">
    <text evidence="1">The sequence shown here is derived from an EMBL/GenBank/DDBJ whole genome shotgun (WGS) entry which is preliminary data.</text>
</comment>
<evidence type="ECO:0000313" key="2">
    <source>
        <dbReference type="Proteomes" id="UP000233293"/>
    </source>
</evidence>
<dbReference type="OrthoDB" id="9799937at2"/>
<protein>
    <submittedName>
        <fullName evidence="1">DUF952 domain-containing protein</fullName>
    </submittedName>
</protein>
<evidence type="ECO:0000313" key="1">
    <source>
        <dbReference type="EMBL" id="PKU22331.1"/>
    </source>
</evidence>
<sequence>MCRLAEWQAAVAAGAYPGSSQDLADGFIHFSTGAQVRESARRHRAGQDGLVLLVVDGARLGEALRWEEARGGQLFPHLYGALPLDAVMAVHDLPLDARGEHRFPLLED</sequence>
<gene>
    <name evidence="1" type="ORF">CWS72_22345</name>
</gene>
<organism evidence="1 2">
    <name type="scientific">Telmatospirillum siberiense</name>
    <dbReference type="NCBI Taxonomy" id="382514"/>
    <lineage>
        <taxon>Bacteria</taxon>
        <taxon>Pseudomonadati</taxon>
        <taxon>Pseudomonadota</taxon>
        <taxon>Alphaproteobacteria</taxon>
        <taxon>Rhodospirillales</taxon>
        <taxon>Rhodospirillaceae</taxon>
        <taxon>Telmatospirillum</taxon>
    </lineage>
</organism>
<proteinExistence type="predicted"/>
<dbReference type="SUPFAM" id="SSF56399">
    <property type="entry name" value="ADP-ribosylation"/>
    <property type="match status" value="1"/>
</dbReference>
<dbReference type="Proteomes" id="UP000233293">
    <property type="component" value="Unassembled WGS sequence"/>
</dbReference>
<dbReference type="Pfam" id="PF06108">
    <property type="entry name" value="DUF952"/>
    <property type="match status" value="1"/>
</dbReference>
<dbReference type="PANTHER" id="PTHR34129">
    <property type="entry name" value="BLR1139 PROTEIN"/>
    <property type="match status" value="1"/>
</dbReference>
<dbReference type="Gene3D" id="3.20.170.20">
    <property type="entry name" value="Protein of unknown function DUF952"/>
    <property type="match status" value="1"/>
</dbReference>
<reference evidence="2" key="1">
    <citation type="submission" date="2017-12" db="EMBL/GenBank/DDBJ databases">
        <title>Draft genome sequence of Telmatospirillum siberiense 26-4b1T, an acidotolerant peatland alphaproteobacterium potentially involved in sulfur cycling.</title>
        <authorList>
            <person name="Hausmann B."/>
            <person name="Pjevac P."/>
            <person name="Schreck K."/>
            <person name="Herbold C.W."/>
            <person name="Daims H."/>
            <person name="Wagner M."/>
            <person name="Pester M."/>
            <person name="Loy A."/>
        </authorList>
    </citation>
    <scope>NUCLEOTIDE SEQUENCE [LARGE SCALE GENOMIC DNA]</scope>
    <source>
        <strain evidence="2">26-4b1</strain>
    </source>
</reference>
<accession>A0A2N3PPJ8</accession>
<keyword evidence="2" id="KW-1185">Reference proteome</keyword>
<dbReference type="AlphaFoldDB" id="A0A2N3PPJ8"/>
<dbReference type="InterPro" id="IPR009297">
    <property type="entry name" value="DUF952"/>
</dbReference>
<dbReference type="PANTHER" id="PTHR34129:SF1">
    <property type="entry name" value="DUF952 DOMAIN-CONTAINING PROTEIN"/>
    <property type="match status" value="1"/>
</dbReference>